<dbReference type="OrthoDB" id="6396106at2"/>
<dbReference type="EMBL" id="SWCJ01000002">
    <property type="protein sequence ID" value="TKB57257.1"/>
    <property type="molecule type" value="Genomic_DNA"/>
</dbReference>
<protein>
    <submittedName>
        <fullName evidence="2">Uncharacterized protein</fullName>
    </submittedName>
</protein>
<sequence>MNTLFCLRGYDNAARFLAIQIALLFSALIFIGLFLSLPMASSYVALVLAWLALPLSWMTAKRRGAEAKTSGLLVMLPPLALALFIALIPYLNAVGFWLGFVLVVAASAALAIKPAKANTKAVSLYGYRGPLGHLLSAKSYHGSRVEPSLVGGEAPASEPEPTEEVDAEPAIPATQLYLQGVKAFAGQCVGKLRIAAGAVTLVLVVLPWVSTIDWSGMMSQPDVVEKAEKPVEPVVEKPRAEAILEMPDQYWLWLNDGLLSVRWQGDEAPVGELWNYATAKGDADCAELVFNDDSAFRPFRVDVEADSYYLAQFSPLDTETIIRQIARRGSFELCGYDFSLKGSTKALKSHSHFEWFLTR</sequence>
<comment type="caution">
    <text evidence="2">The sequence shown here is derived from an EMBL/GenBank/DDBJ whole genome shotgun (WGS) entry which is preliminary data.</text>
</comment>
<feature type="transmembrane region" description="Helical" evidence="1">
    <location>
        <begin position="192"/>
        <end position="210"/>
    </location>
</feature>
<organism evidence="2 3">
    <name type="scientific">Ferrimonas aestuarii</name>
    <dbReference type="NCBI Taxonomy" id="2569539"/>
    <lineage>
        <taxon>Bacteria</taxon>
        <taxon>Pseudomonadati</taxon>
        <taxon>Pseudomonadota</taxon>
        <taxon>Gammaproteobacteria</taxon>
        <taxon>Alteromonadales</taxon>
        <taxon>Ferrimonadaceae</taxon>
        <taxon>Ferrimonas</taxon>
    </lineage>
</organism>
<name>A0A4U1BQG9_9GAMM</name>
<dbReference type="RefSeq" id="WP_136861903.1">
    <property type="nucleotide sequence ID" value="NZ_SWCJ01000002.1"/>
</dbReference>
<keyword evidence="1" id="KW-1133">Transmembrane helix</keyword>
<keyword evidence="3" id="KW-1185">Reference proteome</keyword>
<feature type="transmembrane region" description="Helical" evidence="1">
    <location>
        <begin position="12"/>
        <end position="34"/>
    </location>
</feature>
<keyword evidence="1" id="KW-0472">Membrane</keyword>
<accession>A0A4U1BQG9</accession>
<evidence type="ECO:0000313" key="2">
    <source>
        <dbReference type="EMBL" id="TKB57257.1"/>
    </source>
</evidence>
<evidence type="ECO:0000313" key="3">
    <source>
        <dbReference type="Proteomes" id="UP000305675"/>
    </source>
</evidence>
<dbReference type="Proteomes" id="UP000305675">
    <property type="component" value="Unassembled WGS sequence"/>
</dbReference>
<evidence type="ECO:0000256" key="1">
    <source>
        <dbReference type="SAM" id="Phobius"/>
    </source>
</evidence>
<feature type="transmembrane region" description="Helical" evidence="1">
    <location>
        <begin position="40"/>
        <end position="58"/>
    </location>
</feature>
<feature type="transmembrane region" description="Helical" evidence="1">
    <location>
        <begin position="94"/>
        <end position="112"/>
    </location>
</feature>
<dbReference type="AlphaFoldDB" id="A0A4U1BQG9"/>
<keyword evidence="1" id="KW-0812">Transmembrane</keyword>
<proteinExistence type="predicted"/>
<feature type="transmembrane region" description="Helical" evidence="1">
    <location>
        <begin position="70"/>
        <end position="88"/>
    </location>
</feature>
<reference evidence="2 3" key="1">
    <citation type="submission" date="2019-04" db="EMBL/GenBank/DDBJ databases">
        <authorList>
            <person name="Hwang J.C."/>
        </authorList>
    </citation>
    <scope>NUCLEOTIDE SEQUENCE [LARGE SCALE GENOMIC DNA]</scope>
    <source>
        <strain evidence="2 3">IMCC35002</strain>
    </source>
</reference>
<gene>
    <name evidence="2" type="ORF">FCL42_02965</name>
</gene>